<dbReference type="Proteomes" id="UP000247591">
    <property type="component" value="Unassembled WGS sequence"/>
</dbReference>
<evidence type="ECO:0000313" key="2">
    <source>
        <dbReference type="EMBL" id="PYE12937.1"/>
    </source>
</evidence>
<proteinExistence type="predicted"/>
<organism evidence="2 3">
    <name type="scientific">Williamsia limnetica</name>
    <dbReference type="NCBI Taxonomy" id="882452"/>
    <lineage>
        <taxon>Bacteria</taxon>
        <taxon>Bacillati</taxon>
        <taxon>Actinomycetota</taxon>
        <taxon>Actinomycetes</taxon>
        <taxon>Mycobacteriales</taxon>
        <taxon>Nocardiaceae</taxon>
        <taxon>Williamsia</taxon>
    </lineage>
</organism>
<dbReference type="EMBL" id="QJSP01000019">
    <property type="protein sequence ID" value="PYE12937.1"/>
    <property type="molecule type" value="Genomic_DNA"/>
</dbReference>
<dbReference type="InterPro" id="IPR012551">
    <property type="entry name" value="DUF1707_SHOCT-like"/>
</dbReference>
<feature type="domain" description="DUF1707" evidence="1">
    <location>
        <begin position="34"/>
        <end position="86"/>
    </location>
</feature>
<accession>A0A318RHV4</accession>
<protein>
    <submittedName>
        <fullName evidence="2">Uncharacterized protein DUF1707</fullName>
    </submittedName>
</protein>
<evidence type="ECO:0000313" key="3">
    <source>
        <dbReference type="Proteomes" id="UP000247591"/>
    </source>
</evidence>
<keyword evidence="3" id="KW-1185">Reference proteome</keyword>
<gene>
    <name evidence="2" type="ORF">DFR67_11942</name>
</gene>
<dbReference type="Pfam" id="PF08044">
    <property type="entry name" value="DUF1707"/>
    <property type="match status" value="1"/>
</dbReference>
<evidence type="ECO:0000259" key="1">
    <source>
        <dbReference type="Pfam" id="PF08044"/>
    </source>
</evidence>
<name>A0A318RHV4_WILLI</name>
<comment type="caution">
    <text evidence="2">The sequence shown here is derived from an EMBL/GenBank/DDBJ whole genome shotgun (WGS) entry which is preliminary data.</text>
</comment>
<sequence length="225" mass="24260">MWLGEICRAITTGLLNVRSHTVEGMAQDYPDDQVRVGTPERERAIGLLNDAFSGGYLEIVEFEERSESVYAAKTRGDLRVVLDNLPVAGHLFPEAPVAGAVVPVGGAVVPVGQQVTFDAEWETVRRKGGWSVPANILVTGSMGTIDLDFTSAMLPGPLVNLELQVSTCTVKLRVGHDQEIRYATLDRSRWSSVKDKAGAPVRVGGSVINVTGSISWMTGLTIRRA</sequence>
<dbReference type="PANTHER" id="PTHR40763:SF5">
    <property type="entry name" value="MEMBRANE PROTEIN"/>
    <property type="match status" value="1"/>
</dbReference>
<reference evidence="2 3" key="1">
    <citation type="submission" date="2018-06" db="EMBL/GenBank/DDBJ databases">
        <title>Genomic Encyclopedia of Type Strains, Phase IV (KMG-IV): sequencing the most valuable type-strain genomes for metagenomic binning, comparative biology and taxonomic classification.</title>
        <authorList>
            <person name="Goeker M."/>
        </authorList>
    </citation>
    <scope>NUCLEOTIDE SEQUENCE [LARGE SCALE GENOMIC DNA]</scope>
    <source>
        <strain evidence="2 3">DSM 45521</strain>
    </source>
</reference>
<dbReference type="PANTHER" id="PTHR40763">
    <property type="entry name" value="MEMBRANE PROTEIN-RELATED"/>
    <property type="match status" value="1"/>
</dbReference>
<dbReference type="AlphaFoldDB" id="A0A318RHV4"/>